<accession>A0AAJ5VAP2</accession>
<name>A0AAJ5VAP2_MICMQ</name>
<evidence type="ECO:0000313" key="9">
    <source>
        <dbReference type="EMBL" id="WEF20758.1"/>
    </source>
</evidence>
<evidence type="ECO:0000256" key="3">
    <source>
        <dbReference type="ARBA" id="ARBA00022729"/>
    </source>
</evidence>
<dbReference type="RefSeq" id="WP_275093128.1">
    <property type="nucleotide sequence ID" value="NZ_CP118606.1"/>
</dbReference>
<keyword evidence="3 7" id="KW-0732">Signal</keyword>
<evidence type="ECO:0000259" key="8">
    <source>
        <dbReference type="Pfam" id="PF23916"/>
    </source>
</evidence>
<dbReference type="Pfam" id="PF23916">
    <property type="entry name" value="TIM-barrel_EndoS"/>
    <property type="match status" value="1"/>
</dbReference>
<dbReference type="AlphaFoldDB" id="A0AAJ5VAP2"/>
<dbReference type="InterPro" id="IPR017853">
    <property type="entry name" value="GH"/>
</dbReference>
<sequence length="332" mass="35517">MKKSWSAAAAAGLAASLLVAVAPASATAPGDAASTDGASAASCAADPQYFAYYRTWRDANASWPGSENDPENPANNTQRMDDLPAGVDVAFVFNAYVSDDSGFWDVLKNEYVPNLHAQGTRVVRTVDIGVILDAPAADTPAAYAAAADEILAEYVTDDGLDGLDVDMERSLTAAQVARVTGVFRALSEHLGPQSGTDRLFIYDTNQEGTHPLTAGIAPYVSYVLVQSYGRSISGLQSTWESYAPYFDACQYLIGFSFYEERGQDWGDTTEPFDASRAAQYADWQPTGATKAGIFSYAVDRDGKVPGDDTITESDFSWSTRLIERQDAAAASH</sequence>
<evidence type="ECO:0000313" key="10">
    <source>
        <dbReference type="Proteomes" id="UP001214756"/>
    </source>
</evidence>
<evidence type="ECO:0000256" key="4">
    <source>
        <dbReference type="ARBA" id="ARBA00022801"/>
    </source>
</evidence>
<keyword evidence="4" id="KW-0378">Hydrolase</keyword>
<dbReference type="InterPro" id="IPR057016">
    <property type="entry name" value="EndoS_F2-like_TIM-barrel"/>
</dbReference>
<comment type="similarity">
    <text evidence="1">Belongs to the glycosyl hydrolase 18 family.</text>
</comment>
<dbReference type="EC" id="3.2.1.96" evidence="2"/>
<comment type="catalytic activity">
    <reaction evidence="6">
        <text>an N(4)-(oligosaccharide-(1-&gt;3)-[oligosaccharide-(1-&gt;6)]-beta-D-Man-(1-&gt;4)-beta-D-GlcNAc-(1-&gt;4)-alpha-D-GlcNAc)-L-asparaginyl-[protein] + H2O = an oligosaccharide-(1-&gt;3)-[oligosaccharide-(1-&gt;6)]-beta-D-Man-(1-&gt;4)-D-GlcNAc + N(4)-(N-acetyl-beta-D-glucosaminyl)-L-asparaginyl-[protein]</text>
        <dbReference type="Rhea" id="RHEA:73067"/>
        <dbReference type="Rhea" id="RHEA-COMP:12603"/>
        <dbReference type="Rhea" id="RHEA-COMP:18176"/>
        <dbReference type="ChEBI" id="CHEBI:15377"/>
        <dbReference type="ChEBI" id="CHEBI:132248"/>
        <dbReference type="ChEBI" id="CHEBI:192714"/>
        <dbReference type="ChEBI" id="CHEBI:192715"/>
        <dbReference type="EC" id="3.2.1.96"/>
    </reaction>
</comment>
<feature type="domain" description="Endo-beta-N-acetylglucosaminidase EndoS/F2-like TIM-barrel" evidence="8">
    <location>
        <begin position="51"/>
        <end position="295"/>
    </location>
</feature>
<evidence type="ECO:0000256" key="1">
    <source>
        <dbReference type="ARBA" id="ARBA00009336"/>
    </source>
</evidence>
<organism evidence="9 10">
    <name type="scientific">Microbacterium maritypicum</name>
    <name type="common">Microbacterium liquefaciens</name>
    <dbReference type="NCBI Taxonomy" id="33918"/>
    <lineage>
        <taxon>Bacteria</taxon>
        <taxon>Bacillati</taxon>
        <taxon>Actinomycetota</taxon>
        <taxon>Actinomycetes</taxon>
        <taxon>Micrococcales</taxon>
        <taxon>Microbacteriaceae</taxon>
        <taxon>Microbacterium</taxon>
    </lineage>
</organism>
<dbReference type="Gene3D" id="3.20.20.80">
    <property type="entry name" value="Glycosidases"/>
    <property type="match status" value="1"/>
</dbReference>
<keyword evidence="5" id="KW-0326">Glycosidase</keyword>
<gene>
    <name evidence="9" type="ORF">PWF71_15915</name>
</gene>
<evidence type="ECO:0000256" key="2">
    <source>
        <dbReference type="ARBA" id="ARBA00012566"/>
    </source>
</evidence>
<proteinExistence type="inferred from homology"/>
<protein>
    <recommendedName>
        <fullName evidence="2">mannosyl-glycoprotein endo-beta-N-acetylglucosaminidase</fullName>
        <ecNumber evidence="2">3.2.1.96</ecNumber>
    </recommendedName>
</protein>
<feature type="chain" id="PRO_5042603177" description="mannosyl-glycoprotein endo-beta-N-acetylglucosaminidase" evidence="7">
    <location>
        <begin position="29"/>
        <end position="332"/>
    </location>
</feature>
<reference evidence="9" key="1">
    <citation type="submission" date="2023-02" db="EMBL/GenBank/DDBJ databases">
        <title>Genome sequence of Microbacterium liquefaciens B1075.</title>
        <authorList>
            <person name="Cao J."/>
            <person name="Li X."/>
        </authorList>
    </citation>
    <scope>NUCLEOTIDE SEQUENCE</scope>
    <source>
        <strain evidence="9">B1075</strain>
    </source>
</reference>
<dbReference type="EMBL" id="CP118606">
    <property type="protein sequence ID" value="WEF20758.1"/>
    <property type="molecule type" value="Genomic_DNA"/>
</dbReference>
<feature type="signal peptide" evidence="7">
    <location>
        <begin position="1"/>
        <end position="28"/>
    </location>
</feature>
<dbReference type="Proteomes" id="UP001214756">
    <property type="component" value="Chromosome"/>
</dbReference>
<dbReference type="SUPFAM" id="SSF51445">
    <property type="entry name" value="(Trans)glycosidases"/>
    <property type="match status" value="1"/>
</dbReference>
<dbReference type="GO" id="GO:0033925">
    <property type="term" value="F:mannosyl-glycoprotein endo-beta-N-acetylglucosaminidase activity"/>
    <property type="evidence" value="ECO:0007669"/>
    <property type="project" value="UniProtKB-EC"/>
</dbReference>
<evidence type="ECO:0000256" key="6">
    <source>
        <dbReference type="ARBA" id="ARBA00034414"/>
    </source>
</evidence>
<evidence type="ECO:0000256" key="5">
    <source>
        <dbReference type="ARBA" id="ARBA00023295"/>
    </source>
</evidence>
<evidence type="ECO:0000256" key="7">
    <source>
        <dbReference type="SAM" id="SignalP"/>
    </source>
</evidence>